<evidence type="ECO:0000313" key="5">
    <source>
        <dbReference type="EMBL" id="CAE0445351.1"/>
    </source>
</evidence>
<organism evidence="7">
    <name type="scientific">Aplanochytrium stocchinoi</name>
    <dbReference type="NCBI Taxonomy" id="215587"/>
    <lineage>
        <taxon>Eukaryota</taxon>
        <taxon>Sar</taxon>
        <taxon>Stramenopiles</taxon>
        <taxon>Bigyra</taxon>
        <taxon>Labyrinthulomycetes</taxon>
        <taxon>Thraustochytrida</taxon>
        <taxon>Thraustochytriidae</taxon>
        <taxon>Aplanochytrium</taxon>
    </lineage>
</organism>
<dbReference type="EMBL" id="HBIN01020135">
    <property type="protein sequence ID" value="CAE0445354.1"/>
    <property type="molecule type" value="Transcribed_RNA"/>
</dbReference>
<dbReference type="GO" id="GO:0016746">
    <property type="term" value="F:acyltransferase activity"/>
    <property type="evidence" value="ECO:0007669"/>
    <property type="project" value="UniProtKB-KW"/>
</dbReference>
<evidence type="ECO:0000256" key="3">
    <source>
        <dbReference type="ARBA" id="ARBA00023315"/>
    </source>
</evidence>
<evidence type="ECO:0000313" key="7">
    <source>
        <dbReference type="EMBL" id="CAE0445354.1"/>
    </source>
</evidence>
<comment type="similarity">
    <text evidence="1">Belongs to the thiolase-like superfamily. Thiolase family.</text>
</comment>
<dbReference type="Gene3D" id="2.40.50.840">
    <property type="match status" value="1"/>
</dbReference>
<evidence type="ECO:0000259" key="4">
    <source>
        <dbReference type="Pfam" id="PF18313"/>
    </source>
</evidence>
<keyword evidence="2" id="KW-0808">Transferase</keyword>
<dbReference type="EMBL" id="HBIN01020132">
    <property type="protein sequence ID" value="CAE0445351.1"/>
    <property type="molecule type" value="Transcribed_RNA"/>
</dbReference>
<gene>
    <name evidence="5" type="ORF">ASTO00021_LOCUS15370</name>
    <name evidence="6" type="ORF">ASTO00021_LOCUS15372</name>
    <name evidence="7" type="ORF">ASTO00021_LOCUS15373</name>
</gene>
<dbReference type="PANTHER" id="PTHR18919">
    <property type="entry name" value="ACETYL-COA C-ACYLTRANSFERASE"/>
    <property type="match status" value="1"/>
</dbReference>
<sequence>MLDPETVPVVVGVGRYTQKRGTPILEALSPIDIMAWTCRLAGRDATDSFYSSLHLLKQVDAVAVVQSATEARICHKFPRGLGTNISPNWPKSLGKAVGIKDLPWERCYQTYDGGNSSQMLINSMAEKISNKEIRSVLVSGCEVLSTLMSALSKGEIGAAQIREKWNEPLASSKTPVRVGPEYCDTEVEIKHGLHVPIRVYPLFEQAYRSSLDLSVEDHMLNQSKMFSGFSKVAAENPEHSWFPTERSPEDIASPNSRGNKWVGYPYTKYHCAVMNVDQSASVIIMSEAEAMRRGISKSKWIYLHGCADTIEKMTLRRPQLHRSPAMRIMGREVAKASNIGSMDMIKYKDIYSCFPIAVSVVARELGFDPKDGTKLTLTGGLPYHGGPGSNYSLHGLVALASKLRADPGSYGLITANGGYFNKHSAGIYSTTPYHITHPNAVKWSRMNPKSYQCELDNGPEVKLSNCPEGLGTVETYTVVHKGKGNEYRGIVIGKLNESQERFVATSNDTKLMRIMKSREFLGQQVNVSTDNHTGISTFRTNIVNSSL</sequence>
<feature type="domain" description="Thiolase-like protein type 1 additional C-terminal" evidence="4">
    <location>
        <begin position="452"/>
        <end position="531"/>
    </location>
</feature>
<dbReference type="Pfam" id="PF18313">
    <property type="entry name" value="TLP1_add_C"/>
    <property type="match status" value="1"/>
</dbReference>
<dbReference type="Gene3D" id="3.40.47.10">
    <property type="match status" value="1"/>
</dbReference>
<evidence type="ECO:0000313" key="6">
    <source>
        <dbReference type="EMBL" id="CAE0445353.1"/>
    </source>
</evidence>
<evidence type="ECO:0000256" key="1">
    <source>
        <dbReference type="ARBA" id="ARBA00010982"/>
    </source>
</evidence>
<dbReference type="PANTHER" id="PTHR18919:SF139">
    <property type="entry name" value="THIOLASE-LIKE PROTEIN TYPE 1 ADDITIONAL C-TERMINAL DOMAIN-CONTAINING PROTEIN"/>
    <property type="match status" value="1"/>
</dbReference>
<dbReference type="InterPro" id="IPR040771">
    <property type="entry name" value="TLP1_add_C"/>
</dbReference>
<evidence type="ECO:0000256" key="2">
    <source>
        <dbReference type="ARBA" id="ARBA00022679"/>
    </source>
</evidence>
<reference evidence="7" key="1">
    <citation type="submission" date="2021-01" db="EMBL/GenBank/DDBJ databases">
        <authorList>
            <person name="Corre E."/>
            <person name="Pelletier E."/>
            <person name="Niang G."/>
            <person name="Scheremetjew M."/>
            <person name="Finn R."/>
            <person name="Kale V."/>
            <person name="Holt S."/>
            <person name="Cochrane G."/>
            <person name="Meng A."/>
            <person name="Brown T."/>
            <person name="Cohen L."/>
        </authorList>
    </citation>
    <scope>NUCLEOTIDE SEQUENCE</scope>
    <source>
        <strain evidence="7">GSBS06</strain>
    </source>
</reference>
<dbReference type="EMBL" id="HBIN01020134">
    <property type="protein sequence ID" value="CAE0445353.1"/>
    <property type="molecule type" value="Transcribed_RNA"/>
</dbReference>
<dbReference type="AlphaFoldDB" id="A0A6S8F9P6"/>
<keyword evidence="3" id="KW-0012">Acyltransferase</keyword>
<dbReference type="SUPFAM" id="SSF53901">
    <property type="entry name" value="Thiolase-like"/>
    <property type="match status" value="1"/>
</dbReference>
<name>A0A6S8F9P6_9STRA</name>
<dbReference type="InterPro" id="IPR016039">
    <property type="entry name" value="Thiolase-like"/>
</dbReference>
<proteinExistence type="inferred from homology"/>
<protein>
    <recommendedName>
        <fullName evidence="4">Thiolase-like protein type 1 additional C-terminal domain-containing protein</fullName>
    </recommendedName>
</protein>
<accession>A0A6S8F9P6</accession>